<feature type="domain" description="EF-hand" evidence="2">
    <location>
        <begin position="44"/>
        <end position="79"/>
    </location>
</feature>
<evidence type="ECO:0000313" key="3">
    <source>
        <dbReference type="EMBL" id="MBB6180299.1"/>
    </source>
</evidence>
<proteinExistence type="predicted"/>
<evidence type="ECO:0000256" key="1">
    <source>
        <dbReference type="SAM" id="SignalP"/>
    </source>
</evidence>
<dbReference type="SUPFAM" id="SSF47473">
    <property type="entry name" value="EF-hand"/>
    <property type="match status" value="1"/>
</dbReference>
<dbReference type="GO" id="GO:0005509">
    <property type="term" value="F:calcium ion binding"/>
    <property type="evidence" value="ECO:0007669"/>
    <property type="project" value="InterPro"/>
</dbReference>
<keyword evidence="1" id="KW-0732">Signal</keyword>
<dbReference type="Proteomes" id="UP000535501">
    <property type="component" value="Unassembled WGS sequence"/>
</dbReference>
<dbReference type="EMBL" id="JACHEJ010000005">
    <property type="protein sequence ID" value="MBB6180299.1"/>
    <property type="molecule type" value="Genomic_DNA"/>
</dbReference>
<keyword evidence="4" id="KW-1185">Reference proteome</keyword>
<reference evidence="3 4" key="1">
    <citation type="submission" date="2020-08" db="EMBL/GenBank/DDBJ databases">
        <title>Genomic Encyclopedia of Type Strains, Phase IV (KMG-IV): sequencing the most valuable type-strain genomes for metagenomic binning, comparative biology and taxonomic classification.</title>
        <authorList>
            <person name="Goeker M."/>
        </authorList>
    </citation>
    <scope>NUCLEOTIDE SEQUENCE [LARGE SCALE GENOMIC DNA]</scope>
    <source>
        <strain evidence="3 4">DSM 102134</strain>
    </source>
</reference>
<accession>A0A7W9YYG5</accession>
<name>A0A7W9YYG5_9HYPH</name>
<dbReference type="InterPro" id="IPR002048">
    <property type="entry name" value="EF_hand_dom"/>
</dbReference>
<dbReference type="Gene3D" id="1.10.238.10">
    <property type="entry name" value="EF-hand"/>
    <property type="match status" value="1"/>
</dbReference>
<organism evidence="3 4">
    <name type="scientific">Pseudorhizobium flavum</name>
    <dbReference type="NCBI Taxonomy" id="1335061"/>
    <lineage>
        <taxon>Bacteria</taxon>
        <taxon>Pseudomonadati</taxon>
        <taxon>Pseudomonadota</taxon>
        <taxon>Alphaproteobacteria</taxon>
        <taxon>Hyphomicrobiales</taxon>
        <taxon>Rhizobiaceae</taxon>
        <taxon>Rhizobium/Agrobacterium group</taxon>
        <taxon>Pseudorhizobium</taxon>
    </lineage>
</organism>
<dbReference type="PROSITE" id="PS00018">
    <property type="entry name" value="EF_HAND_1"/>
    <property type="match status" value="2"/>
</dbReference>
<dbReference type="InterPro" id="IPR018247">
    <property type="entry name" value="EF_Hand_1_Ca_BS"/>
</dbReference>
<gene>
    <name evidence="3" type="ORF">HNQ75_002278</name>
</gene>
<protein>
    <submittedName>
        <fullName evidence="3">Ca2+-binding EF-hand superfamily protein</fullName>
    </submittedName>
</protein>
<dbReference type="AlphaFoldDB" id="A0A7W9YYG5"/>
<dbReference type="RefSeq" id="WP_077548385.1">
    <property type="nucleotide sequence ID" value="NZ_JACHEJ010000005.1"/>
</dbReference>
<evidence type="ECO:0000259" key="2">
    <source>
        <dbReference type="PROSITE" id="PS50222"/>
    </source>
</evidence>
<evidence type="ECO:0000313" key="4">
    <source>
        <dbReference type="Proteomes" id="UP000535501"/>
    </source>
</evidence>
<feature type="chain" id="PRO_5030970539" evidence="1">
    <location>
        <begin position="25"/>
        <end position="141"/>
    </location>
</feature>
<dbReference type="PROSITE" id="PS50222">
    <property type="entry name" value="EF_HAND_2"/>
    <property type="match status" value="1"/>
</dbReference>
<comment type="caution">
    <text evidence="3">The sequence shown here is derived from an EMBL/GenBank/DDBJ whole genome shotgun (WGS) entry which is preliminary data.</text>
</comment>
<feature type="signal peptide" evidence="1">
    <location>
        <begin position="1"/>
        <end position="24"/>
    </location>
</feature>
<dbReference type="InterPro" id="IPR011992">
    <property type="entry name" value="EF-hand-dom_pair"/>
</dbReference>
<sequence>MKTITARLTASTFALSLLAAPVMAANYSDWDTDGTDGISETEFRAGFEKNEAFDRWDADSNGTLSHTEFNEGIGDKEQAFTDRYGDGWFDDWDANSDAGIDENEYYDGLYSSYDENSNNVIEEPEFGDLGDDMGDGGWFDV</sequence>